<sequence length="46" mass="5462">MNRKICINRKVHNYLYKSSAQHMLCEAFLLCKNIAYRFSPQQGSQK</sequence>
<evidence type="ECO:0000313" key="2">
    <source>
        <dbReference type="Proteomes" id="UP000003803"/>
    </source>
</evidence>
<name>B0PGF4_9FIRM</name>
<reference evidence="1" key="1">
    <citation type="submission" date="2007-11" db="EMBL/GenBank/DDBJ databases">
        <authorList>
            <person name="Fulton L."/>
            <person name="Clifton S."/>
            <person name="Fulton B."/>
            <person name="Xu J."/>
            <person name="Minx P."/>
            <person name="Pepin K.H."/>
            <person name="Johnson M."/>
            <person name="Thiruvilangam P."/>
            <person name="Bhonagiri V."/>
            <person name="Nash W.E."/>
            <person name="Mardis E.R."/>
            <person name="Wilson R.K."/>
        </authorList>
    </citation>
    <scope>NUCLEOTIDE SEQUENCE [LARGE SCALE GENOMIC DNA]</scope>
    <source>
        <strain evidence="1">DSM 17241</strain>
    </source>
</reference>
<evidence type="ECO:0000313" key="1">
    <source>
        <dbReference type="EMBL" id="EDS09742.1"/>
    </source>
</evidence>
<organism evidence="1 2">
    <name type="scientific">Anaerotruncus colihominis DSM 17241</name>
    <dbReference type="NCBI Taxonomy" id="445972"/>
    <lineage>
        <taxon>Bacteria</taxon>
        <taxon>Bacillati</taxon>
        <taxon>Bacillota</taxon>
        <taxon>Clostridia</taxon>
        <taxon>Eubacteriales</taxon>
        <taxon>Oscillospiraceae</taxon>
        <taxon>Anaerotruncus</taxon>
    </lineage>
</organism>
<reference evidence="1" key="2">
    <citation type="submission" date="2013-09" db="EMBL/GenBank/DDBJ databases">
        <title>Draft genome sequence of Anaerotruncus colihominis(DSM 17241).</title>
        <authorList>
            <person name="Sudarsanam P."/>
            <person name="Ley R."/>
            <person name="Guruge J."/>
            <person name="Turnbaugh P.J."/>
            <person name="Mahowald M."/>
            <person name="Liep D."/>
            <person name="Gordon J."/>
        </authorList>
    </citation>
    <scope>NUCLEOTIDE SEQUENCE</scope>
    <source>
        <strain evidence="1">DSM 17241</strain>
    </source>
</reference>
<proteinExistence type="predicted"/>
<dbReference type="HOGENOM" id="CLU_3179452_0_0_9"/>
<protein>
    <submittedName>
        <fullName evidence="1">Uncharacterized protein</fullName>
    </submittedName>
</protein>
<accession>B0PGF4</accession>
<dbReference type="AlphaFoldDB" id="B0PGF4"/>
<gene>
    <name evidence="1" type="ORF">ANACOL_03887</name>
</gene>
<dbReference type="EMBL" id="ABGD02000027">
    <property type="protein sequence ID" value="EDS09742.1"/>
    <property type="molecule type" value="Genomic_DNA"/>
</dbReference>
<comment type="caution">
    <text evidence="1">The sequence shown here is derived from an EMBL/GenBank/DDBJ whole genome shotgun (WGS) entry which is preliminary data.</text>
</comment>
<keyword evidence="2" id="KW-1185">Reference proteome</keyword>
<dbReference type="Proteomes" id="UP000003803">
    <property type="component" value="Unassembled WGS sequence"/>
</dbReference>